<name>A0AA36FWJ9_9BILA</name>
<reference evidence="2" key="1">
    <citation type="submission" date="2023-06" db="EMBL/GenBank/DDBJ databases">
        <authorList>
            <person name="Delattre M."/>
        </authorList>
    </citation>
    <scope>NUCLEOTIDE SEQUENCE</scope>
    <source>
        <strain evidence="2">AF72</strain>
    </source>
</reference>
<proteinExistence type="predicted"/>
<evidence type="ECO:0000313" key="2">
    <source>
        <dbReference type="EMBL" id="CAJ0569529.1"/>
    </source>
</evidence>
<protein>
    <submittedName>
        <fullName evidence="2">Uncharacterized protein</fullName>
    </submittedName>
</protein>
<feature type="coiled-coil region" evidence="1">
    <location>
        <begin position="19"/>
        <end position="46"/>
    </location>
</feature>
<evidence type="ECO:0000256" key="1">
    <source>
        <dbReference type="SAM" id="Coils"/>
    </source>
</evidence>
<evidence type="ECO:0000313" key="3">
    <source>
        <dbReference type="Proteomes" id="UP001177023"/>
    </source>
</evidence>
<sequence length="84" mass="10107">MNQLCEDKSIRNYMLDLSIDEVHHQLDILRNEAETSRQQAESIRNLMQLENDYFLKEFRESANCQIRGLFRCHPQLRSIRSPNR</sequence>
<accession>A0AA36FWJ9</accession>
<gene>
    <name evidence="2" type="ORF">MSPICULIGERA_LOCUS8006</name>
</gene>
<organism evidence="2 3">
    <name type="scientific">Mesorhabditis spiculigera</name>
    <dbReference type="NCBI Taxonomy" id="96644"/>
    <lineage>
        <taxon>Eukaryota</taxon>
        <taxon>Metazoa</taxon>
        <taxon>Ecdysozoa</taxon>
        <taxon>Nematoda</taxon>
        <taxon>Chromadorea</taxon>
        <taxon>Rhabditida</taxon>
        <taxon>Rhabditina</taxon>
        <taxon>Rhabditomorpha</taxon>
        <taxon>Rhabditoidea</taxon>
        <taxon>Rhabditidae</taxon>
        <taxon>Mesorhabditinae</taxon>
        <taxon>Mesorhabditis</taxon>
    </lineage>
</organism>
<keyword evidence="3" id="KW-1185">Reference proteome</keyword>
<feature type="non-terminal residue" evidence="2">
    <location>
        <position position="84"/>
    </location>
</feature>
<dbReference type="Proteomes" id="UP001177023">
    <property type="component" value="Unassembled WGS sequence"/>
</dbReference>
<comment type="caution">
    <text evidence="2">The sequence shown here is derived from an EMBL/GenBank/DDBJ whole genome shotgun (WGS) entry which is preliminary data.</text>
</comment>
<dbReference type="AlphaFoldDB" id="A0AA36FWJ9"/>
<dbReference type="EMBL" id="CATQJA010002044">
    <property type="protein sequence ID" value="CAJ0569529.1"/>
    <property type="molecule type" value="Genomic_DNA"/>
</dbReference>
<keyword evidence="1" id="KW-0175">Coiled coil</keyword>